<reference evidence="3" key="1">
    <citation type="submission" date="2019-04" db="EMBL/GenBank/DDBJ databases">
        <title>Draft genome sequence of Pseudonocardiaceae bacterium SL3-2-4.</title>
        <authorList>
            <person name="Ningsih F."/>
            <person name="Yokota A."/>
            <person name="Sakai Y."/>
            <person name="Nanatani K."/>
            <person name="Yabe S."/>
            <person name="Oetari A."/>
            <person name="Sjamsuridzal W."/>
        </authorList>
    </citation>
    <scope>NUCLEOTIDE SEQUENCE [LARGE SCALE GENOMIC DNA]</scope>
    <source>
        <strain evidence="3">SL3-2-4</strain>
    </source>
</reference>
<evidence type="ECO:0000313" key="2">
    <source>
        <dbReference type="EMBL" id="GDY33860.1"/>
    </source>
</evidence>
<dbReference type="PANTHER" id="PTHR43135:SF3">
    <property type="entry name" value="ALPHA-D-RIBOSE 1-METHYLPHOSPHONATE 5-TRIPHOSPHATE DIPHOSPHATASE"/>
    <property type="match status" value="1"/>
</dbReference>
<dbReference type="Gene3D" id="2.30.40.10">
    <property type="entry name" value="Urease, subunit C, domain 1"/>
    <property type="match status" value="1"/>
</dbReference>
<dbReference type="SUPFAM" id="SSF51338">
    <property type="entry name" value="Composite domain of metallo-dependent hydrolases"/>
    <property type="match status" value="1"/>
</dbReference>
<keyword evidence="3" id="KW-1185">Reference proteome</keyword>
<organism evidence="2 3">
    <name type="scientific">Gandjariella thermophila</name>
    <dbReference type="NCBI Taxonomy" id="1931992"/>
    <lineage>
        <taxon>Bacteria</taxon>
        <taxon>Bacillati</taxon>
        <taxon>Actinomycetota</taxon>
        <taxon>Actinomycetes</taxon>
        <taxon>Pseudonocardiales</taxon>
        <taxon>Pseudonocardiaceae</taxon>
        <taxon>Gandjariella</taxon>
    </lineage>
</organism>
<feature type="domain" description="Amidohydrolase-related" evidence="1">
    <location>
        <begin position="63"/>
        <end position="396"/>
    </location>
</feature>
<accession>A0A4D4JFT1</accession>
<dbReference type="AlphaFoldDB" id="A0A4D4JFT1"/>
<evidence type="ECO:0000313" key="3">
    <source>
        <dbReference type="Proteomes" id="UP000298860"/>
    </source>
</evidence>
<dbReference type="SUPFAM" id="SSF51556">
    <property type="entry name" value="Metallo-dependent hydrolases"/>
    <property type="match status" value="1"/>
</dbReference>
<dbReference type="InterPro" id="IPR032466">
    <property type="entry name" value="Metal_Hydrolase"/>
</dbReference>
<dbReference type="Proteomes" id="UP000298860">
    <property type="component" value="Unassembled WGS sequence"/>
</dbReference>
<comment type="caution">
    <text evidence="2">The sequence shown here is derived from an EMBL/GenBank/DDBJ whole genome shotgun (WGS) entry which is preliminary data.</text>
</comment>
<dbReference type="EMBL" id="BJFL01000062">
    <property type="protein sequence ID" value="GDY33860.1"/>
    <property type="molecule type" value="Genomic_DNA"/>
</dbReference>
<dbReference type="InterPro" id="IPR051781">
    <property type="entry name" value="Metallo-dep_Hydrolase"/>
</dbReference>
<name>A0A4D4JFT1_9PSEU</name>
<gene>
    <name evidence="2" type="ORF">GTS_54930</name>
</gene>
<proteinExistence type="predicted"/>
<dbReference type="PANTHER" id="PTHR43135">
    <property type="entry name" value="ALPHA-D-RIBOSE 1-METHYLPHOSPHONATE 5-TRIPHOSPHATE DIPHOSPHATASE"/>
    <property type="match status" value="1"/>
</dbReference>
<dbReference type="RefSeq" id="WP_137816771.1">
    <property type="nucleotide sequence ID" value="NZ_BJFL01000062.1"/>
</dbReference>
<dbReference type="InterPro" id="IPR006680">
    <property type="entry name" value="Amidohydro-rel"/>
</dbReference>
<dbReference type="GO" id="GO:0016810">
    <property type="term" value="F:hydrolase activity, acting on carbon-nitrogen (but not peptide) bonds"/>
    <property type="evidence" value="ECO:0007669"/>
    <property type="project" value="InterPro"/>
</dbReference>
<evidence type="ECO:0000259" key="1">
    <source>
        <dbReference type="Pfam" id="PF01979"/>
    </source>
</evidence>
<sequence length="401" mass="42479">MNTTTDDRTEPPMGIRATRLYDGEKLHEGWPLVVIRGDRIAAVDLTGARPSADLRVVDLGDVTMLPGLIDVHTHLAWDPHRNPLEQMDADDDATVLTRMGAHAQQALRAGITTLRDLGDRRYLALTLRDMYNSGRELGPEVLAAGPPITPRRGHCWFLGGEADGTAGVAAAVAERIARGTDCVKVMVTGGVITPGWAPHESQYSYHELRTIVDLAHEAGKPVAAHAHGAAGIGDAITAGVDTLEHGFFLAGGGRVDPDWRTIETLAARGVPVSTTTARLPEEGGLPDIHLRVRRNFARMHALGVRLVCSSDAGVGSLKPHDCLPHGVIEFGELLGLPSAAALASVTSVAAQACGVGHRKGRVATGFDADLLAVAGNPVDDLRSLLTVRAVYRAGRRVPVLP</sequence>
<dbReference type="OrthoDB" id="3514520at2"/>
<protein>
    <recommendedName>
        <fullName evidence="1">Amidohydrolase-related domain-containing protein</fullName>
    </recommendedName>
</protein>
<dbReference type="Gene3D" id="3.20.20.140">
    <property type="entry name" value="Metal-dependent hydrolases"/>
    <property type="match status" value="1"/>
</dbReference>
<dbReference type="Pfam" id="PF01979">
    <property type="entry name" value="Amidohydro_1"/>
    <property type="match status" value="1"/>
</dbReference>
<dbReference type="InterPro" id="IPR011059">
    <property type="entry name" value="Metal-dep_hydrolase_composite"/>
</dbReference>